<dbReference type="GO" id="GO:0003714">
    <property type="term" value="F:transcription corepressor activity"/>
    <property type="evidence" value="ECO:0007669"/>
    <property type="project" value="InterPro"/>
</dbReference>
<gene>
    <name evidence="1" type="ORF">Cni_G00878</name>
</gene>
<dbReference type="InterPro" id="IPR022709">
    <property type="entry name" value="SCAI"/>
</dbReference>
<dbReference type="AlphaFoldDB" id="A0AAQ3JM97"/>
<evidence type="ECO:0008006" key="3">
    <source>
        <dbReference type="Google" id="ProtNLM"/>
    </source>
</evidence>
<keyword evidence="2" id="KW-1185">Reference proteome</keyword>
<dbReference type="GO" id="GO:0006351">
    <property type="term" value="P:DNA-templated transcription"/>
    <property type="evidence" value="ECO:0007669"/>
    <property type="project" value="InterPro"/>
</dbReference>
<dbReference type="EMBL" id="CP136890">
    <property type="protein sequence ID" value="WOK92187.1"/>
    <property type="molecule type" value="Genomic_DNA"/>
</dbReference>
<proteinExistence type="predicted"/>
<evidence type="ECO:0000313" key="2">
    <source>
        <dbReference type="Proteomes" id="UP001327560"/>
    </source>
</evidence>
<name>A0AAQ3JM97_9LILI</name>
<dbReference type="Pfam" id="PF12070">
    <property type="entry name" value="SCAI"/>
    <property type="match status" value="1"/>
</dbReference>
<sequence>MAVDDEMGGAVEALGKFHSMVEDADRKFALVRDLPPYARGPLHLLYFRKAFKAYTRLWQFQQRHRRELVAGGLSRWEIGELASRIGQLFYGQYQRTSEVRFLLEAYVFYEAIVRRGYFEAARGSAAPDLKMRYKELRFLVRFLIVALLLNRADEARQLADLFRALVEESKAAFPATNFKEWKHVAQEMARFLKADSSFKIARPLRYNVMFDAHPSSFPCISRFHTCRVLRLQDALLTSYCRNEIKLAELTLDTFRMLQCLELEPSGSFYQIPTKEPCENGSSDDQNGISGLIDINLAADMMDPDLPPNPRKAVIYHPSVSQLIAVTATICEELSSDGILLIYISASGEISAGKTDHTMTFKKDVYGKSLNFSRVHHTPHAYWKRESSLSQSAVGDKRIGTANLGSHLCLGSQGNGGSNNLYPEDLVPFTRKPLFLIIDSDNSQAFKIIHGAERGEASALLLSHEKPLSVSDDNSSSSGSQFTYFLTAPLQAFCQLVGLSSDIEADVYKDAESLLSSALAEWEVALCKSNSLDQVWAQVLTDPFLRRLILRFIFCRAALSLLSSLGDSSTHLPECLPSLPECVLPSSALTQIHILNLAERLGALNHFHFLDSIRGSALSR</sequence>
<protein>
    <recommendedName>
        <fullName evidence="3">Protein SCAI</fullName>
    </recommendedName>
</protein>
<dbReference type="PANTHER" id="PTHR21243">
    <property type="entry name" value="PROTEIN SCAI"/>
    <property type="match status" value="1"/>
</dbReference>
<dbReference type="Proteomes" id="UP001327560">
    <property type="component" value="Chromosome 1"/>
</dbReference>
<organism evidence="1 2">
    <name type="scientific">Canna indica</name>
    <name type="common">Indian-shot</name>
    <dbReference type="NCBI Taxonomy" id="4628"/>
    <lineage>
        <taxon>Eukaryota</taxon>
        <taxon>Viridiplantae</taxon>
        <taxon>Streptophyta</taxon>
        <taxon>Embryophyta</taxon>
        <taxon>Tracheophyta</taxon>
        <taxon>Spermatophyta</taxon>
        <taxon>Magnoliopsida</taxon>
        <taxon>Liliopsida</taxon>
        <taxon>Zingiberales</taxon>
        <taxon>Cannaceae</taxon>
        <taxon>Canna</taxon>
    </lineage>
</organism>
<reference evidence="1 2" key="1">
    <citation type="submission" date="2023-10" db="EMBL/GenBank/DDBJ databases">
        <title>Chromosome-scale genome assembly provides insights into flower coloration mechanisms of Canna indica.</title>
        <authorList>
            <person name="Li C."/>
        </authorList>
    </citation>
    <scope>NUCLEOTIDE SEQUENCE [LARGE SCALE GENOMIC DNA]</scope>
    <source>
        <tissue evidence="1">Flower</tissue>
    </source>
</reference>
<evidence type="ECO:0000313" key="1">
    <source>
        <dbReference type="EMBL" id="WOK92187.1"/>
    </source>
</evidence>
<accession>A0AAQ3JM97</accession>